<dbReference type="RefSeq" id="WP_102068167.1">
    <property type="nucleotide sequence ID" value="NZ_PDNV01000001.1"/>
</dbReference>
<accession>A0A2N4UKY6</accession>
<protein>
    <submittedName>
        <fullName evidence="2">Uncharacterized protein</fullName>
    </submittedName>
</protein>
<evidence type="ECO:0000256" key="1">
    <source>
        <dbReference type="SAM" id="SignalP"/>
    </source>
</evidence>
<dbReference type="AlphaFoldDB" id="A0A2N4UKY6"/>
<organism evidence="2 3">
    <name type="scientific">Pollutimonas nitritireducens</name>
    <dbReference type="NCBI Taxonomy" id="2045209"/>
    <lineage>
        <taxon>Bacteria</taxon>
        <taxon>Pseudomonadati</taxon>
        <taxon>Pseudomonadota</taxon>
        <taxon>Betaproteobacteria</taxon>
        <taxon>Burkholderiales</taxon>
        <taxon>Alcaligenaceae</taxon>
        <taxon>Pollutimonas</taxon>
    </lineage>
</organism>
<evidence type="ECO:0000313" key="3">
    <source>
        <dbReference type="Proteomes" id="UP000234328"/>
    </source>
</evidence>
<comment type="caution">
    <text evidence="2">The sequence shown here is derived from an EMBL/GenBank/DDBJ whole genome shotgun (WGS) entry which is preliminary data.</text>
</comment>
<sequence>MTILPKLLQAALIGMALCTASWAGDDTACFRDVVDTAIRPIMAEHDVPGMAVALTMQLTP</sequence>
<feature type="chain" id="PRO_5014956770" evidence="1">
    <location>
        <begin position="24"/>
        <end position="60"/>
    </location>
</feature>
<name>A0A2N4UKY6_9BURK</name>
<proteinExistence type="predicted"/>
<dbReference type="Proteomes" id="UP000234328">
    <property type="component" value="Unassembled WGS sequence"/>
</dbReference>
<gene>
    <name evidence="2" type="ORF">CR155_01100</name>
</gene>
<keyword evidence="3" id="KW-1185">Reference proteome</keyword>
<dbReference type="OrthoDB" id="5377431at2"/>
<evidence type="ECO:0000313" key="2">
    <source>
        <dbReference type="EMBL" id="PLC55684.1"/>
    </source>
</evidence>
<reference evidence="2 3" key="1">
    <citation type="submission" date="2017-10" db="EMBL/GenBank/DDBJ databases">
        <title>Two draft genome sequences of Pusillimonas sp. strains isolated from a nitrate- and radionuclide-contaminated groundwater in Russia.</title>
        <authorList>
            <person name="Grouzdev D.S."/>
            <person name="Tourova T.P."/>
            <person name="Goeva M.A."/>
            <person name="Babich T.L."/>
            <person name="Sokolova D.S."/>
            <person name="Abdullin R."/>
            <person name="Poltaraus A.B."/>
            <person name="Toshchakov S.V."/>
            <person name="Nazina T.N."/>
        </authorList>
    </citation>
    <scope>NUCLEOTIDE SEQUENCE [LARGE SCALE GENOMIC DNA]</scope>
    <source>
        <strain evidence="2 3">JR1/69-2-13</strain>
    </source>
</reference>
<dbReference type="EMBL" id="PDNV01000001">
    <property type="protein sequence ID" value="PLC55684.1"/>
    <property type="molecule type" value="Genomic_DNA"/>
</dbReference>
<feature type="signal peptide" evidence="1">
    <location>
        <begin position="1"/>
        <end position="23"/>
    </location>
</feature>
<keyword evidence="1" id="KW-0732">Signal</keyword>